<organism evidence="2 3">
    <name type="scientific">Streptomyces fagopyri</name>
    <dbReference type="NCBI Taxonomy" id="2662397"/>
    <lineage>
        <taxon>Bacteria</taxon>
        <taxon>Bacillati</taxon>
        <taxon>Actinomycetota</taxon>
        <taxon>Actinomycetes</taxon>
        <taxon>Kitasatosporales</taxon>
        <taxon>Streptomycetaceae</taxon>
        <taxon>Streptomyces</taxon>
    </lineage>
</organism>
<proteinExistence type="predicted"/>
<accession>A0A5Q0LE26</accession>
<dbReference type="EMBL" id="CP045643">
    <property type="protein sequence ID" value="QFZ74769.1"/>
    <property type="molecule type" value="Genomic_DNA"/>
</dbReference>
<dbReference type="AlphaFoldDB" id="A0A5Q0LE26"/>
<sequence length="105" mass="10976">MRSVRQADKNDAKGTVALSGITALTVIGLVSGRAGGGSAEVRPAPGRQQGPHAPAAGPLGSYATRLLIRLRGTKDRRAAMPDMIRRFLDEVTGEGYAVARLGDHL</sequence>
<evidence type="ECO:0000313" key="2">
    <source>
        <dbReference type="EMBL" id="QFZ74769.1"/>
    </source>
</evidence>
<evidence type="ECO:0000313" key="3">
    <source>
        <dbReference type="Proteomes" id="UP000326179"/>
    </source>
</evidence>
<dbReference type="RefSeq" id="WP_153289083.1">
    <property type="nucleotide sequence ID" value="NZ_CP045643.1"/>
</dbReference>
<evidence type="ECO:0000256" key="1">
    <source>
        <dbReference type="SAM" id="MobiDB-lite"/>
    </source>
</evidence>
<gene>
    <name evidence="2" type="ORF">GFH48_17180</name>
</gene>
<feature type="region of interest" description="Disordered" evidence="1">
    <location>
        <begin position="34"/>
        <end position="58"/>
    </location>
</feature>
<reference evidence="2 3" key="1">
    <citation type="submission" date="2019-10" db="EMBL/GenBank/DDBJ databases">
        <title>A novel species.</title>
        <authorList>
            <person name="Gao J."/>
        </authorList>
    </citation>
    <scope>NUCLEOTIDE SEQUENCE [LARGE SCALE GENOMIC DNA]</scope>
    <source>
        <strain evidence="2 3">QMT-28</strain>
    </source>
</reference>
<protein>
    <submittedName>
        <fullName evidence="2">Uncharacterized protein</fullName>
    </submittedName>
</protein>
<keyword evidence="3" id="KW-1185">Reference proteome</keyword>
<name>A0A5Q0LE26_9ACTN</name>
<dbReference type="KEGG" id="sfy:GFH48_17180"/>
<dbReference type="Proteomes" id="UP000326179">
    <property type="component" value="Chromosome"/>
</dbReference>